<keyword evidence="5" id="KW-0029">Amino-acid transport</keyword>
<dbReference type="SUPFAM" id="SSF161098">
    <property type="entry name" value="MetI-like"/>
    <property type="match status" value="1"/>
</dbReference>
<dbReference type="Gene3D" id="1.10.3720.10">
    <property type="entry name" value="MetI-like"/>
    <property type="match status" value="1"/>
</dbReference>
<evidence type="ECO:0000256" key="6">
    <source>
        <dbReference type="ARBA" id="ARBA00022989"/>
    </source>
</evidence>
<keyword evidence="12" id="KW-1185">Reference proteome</keyword>
<dbReference type="GO" id="GO:0043190">
    <property type="term" value="C:ATP-binding cassette (ABC) transporter complex"/>
    <property type="evidence" value="ECO:0007669"/>
    <property type="project" value="InterPro"/>
</dbReference>
<dbReference type="Pfam" id="PF00528">
    <property type="entry name" value="BPD_transp_1"/>
    <property type="match status" value="1"/>
</dbReference>
<protein>
    <submittedName>
        <fullName evidence="11">Polar amino acid transport system permease protein</fullName>
    </submittedName>
</protein>
<keyword evidence="6 8" id="KW-1133">Transmembrane helix</keyword>
<keyword evidence="4 8" id="KW-0812">Transmembrane</keyword>
<dbReference type="PANTHER" id="PTHR30614:SF0">
    <property type="entry name" value="L-CYSTINE TRANSPORT SYSTEM PERMEASE PROTEIN TCYL"/>
    <property type="match status" value="1"/>
</dbReference>
<dbReference type="AlphaFoldDB" id="A0A1G4XGG7"/>
<evidence type="ECO:0000256" key="2">
    <source>
        <dbReference type="ARBA" id="ARBA00022448"/>
    </source>
</evidence>
<sequence length="293" mass="31544">MSRPAPGAVKAPDPAPATGVPDARDSRPERRPWLWVAWAVLVVLLAQLVAFVLRSDRLELSVVGEYLFAEPILDGLVTTIALTAIATVLGTVLGALVCLARLSSLAPLRYAAAAWIAVFRSVPPLVQLLFWFNLAYLVPVLSIGIPFGPSVGEWSANDVITPYTAAVIGLSLYNSPYSAEIIRSGLSAVPRGQLEAASSLGLPARDTFFRIRLPQATRIILPPMGSQVISLLKGTSLVSVIAMTDLLGAAREVYTRTFEVVPLLIVAILWYIVLVAALTAGQSWLERRFSRGY</sequence>
<proteinExistence type="inferred from homology"/>
<comment type="subcellular location">
    <subcellularLocation>
        <location evidence="1 8">Cell membrane</location>
        <topology evidence="1 8">Multi-pass membrane protein</topology>
    </subcellularLocation>
</comment>
<feature type="transmembrane region" description="Helical" evidence="8">
    <location>
        <begin position="75"/>
        <end position="100"/>
    </location>
</feature>
<dbReference type="InterPro" id="IPR010065">
    <property type="entry name" value="AA_ABC_transptr_permease_3TM"/>
</dbReference>
<organism evidence="11 12">
    <name type="scientific">Klenkia marina</name>
    <dbReference type="NCBI Taxonomy" id="1960309"/>
    <lineage>
        <taxon>Bacteria</taxon>
        <taxon>Bacillati</taxon>
        <taxon>Actinomycetota</taxon>
        <taxon>Actinomycetes</taxon>
        <taxon>Geodermatophilales</taxon>
        <taxon>Geodermatophilaceae</taxon>
        <taxon>Klenkia</taxon>
    </lineage>
</organism>
<accession>A0A1G4XGG7</accession>
<evidence type="ECO:0000259" key="10">
    <source>
        <dbReference type="PROSITE" id="PS50928"/>
    </source>
</evidence>
<name>A0A1G4XGG7_9ACTN</name>
<evidence type="ECO:0000256" key="9">
    <source>
        <dbReference type="SAM" id="MobiDB-lite"/>
    </source>
</evidence>
<dbReference type="OrthoDB" id="92598at2"/>
<dbReference type="InterPro" id="IPR035906">
    <property type="entry name" value="MetI-like_sf"/>
</dbReference>
<dbReference type="GO" id="GO:0006865">
    <property type="term" value="P:amino acid transport"/>
    <property type="evidence" value="ECO:0007669"/>
    <property type="project" value="UniProtKB-KW"/>
</dbReference>
<reference evidence="12" key="1">
    <citation type="submission" date="2016-10" db="EMBL/GenBank/DDBJ databases">
        <authorList>
            <person name="Varghese N."/>
            <person name="Submissions S."/>
        </authorList>
    </citation>
    <scope>NUCLEOTIDE SEQUENCE [LARGE SCALE GENOMIC DNA]</scope>
    <source>
        <strain evidence="12">DSM 45722</strain>
    </source>
</reference>
<dbReference type="InterPro" id="IPR043429">
    <property type="entry name" value="ArtM/GltK/GlnP/TcyL/YhdX-like"/>
</dbReference>
<dbReference type="STRING" id="1960309.SAMN03159343_0940"/>
<dbReference type="CDD" id="cd06261">
    <property type="entry name" value="TM_PBP2"/>
    <property type="match status" value="1"/>
</dbReference>
<dbReference type="PROSITE" id="PS50928">
    <property type="entry name" value="ABC_TM1"/>
    <property type="match status" value="1"/>
</dbReference>
<comment type="similarity">
    <text evidence="8">Belongs to the binding-protein-dependent transport system permease family.</text>
</comment>
<feature type="region of interest" description="Disordered" evidence="9">
    <location>
        <begin position="1"/>
        <end position="27"/>
    </location>
</feature>
<evidence type="ECO:0000313" key="12">
    <source>
        <dbReference type="Proteomes" id="UP000198981"/>
    </source>
</evidence>
<dbReference type="RefSeq" id="WP_092800031.1">
    <property type="nucleotide sequence ID" value="NZ_FMUH01000001.1"/>
</dbReference>
<dbReference type="Proteomes" id="UP000198981">
    <property type="component" value="Unassembled WGS sequence"/>
</dbReference>
<feature type="transmembrane region" description="Helical" evidence="8">
    <location>
        <begin position="33"/>
        <end position="55"/>
    </location>
</feature>
<feature type="domain" description="ABC transmembrane type-1" evidence="10">
    <location>
        <begin position="76"/>
        <end position="279"/>
    </location>
</feature>
<dbReference type="InterPro" id="IPR000515">
    <property type="entry name" value="MetI-like"/>
</dbReference>
<evidence type="ECO:0000256" key="1">
    <source>
        <dbReference type="ARBA" id="ARBA00004651"/>
    </source>
</evidence>
<dbReference type="NCBIfam" id="TIGR01726">
    <property type="entry name" value="HEQRo_perm_3TM"/>
    <property type="match status" value="1"/>
</dbReference>
<dbReference type="EMBL" id="FMUH01000001">
    <property type="protein sequence ID" value="SCX40332.1"/>
    <property type="molecule type" value="Genomic_DNA"/>
</dbReference>
<evidence type="ECO:0000256" key="3">
    <source>
        <dbReference type="ARBA" id="ARBA00022475"/>
    </source>
</evidence>
<dbReference type="PANTHER" id="PTHR30614">
    <property type="entry name" value="MEMBRANE COMPONENT OF AMINO ACID ABC TRANSPORTER"/>
    <property type="match status" value="1"/>
</dbReference>
<feature type="transmembrane region" description="Helical" evidence="8">
    <location>
        <begin position="260"/>
        <end position="281"/>
    </location>
</feature>
<evidence type="ECO:0000256" key="8">
    <source>
        <dbReference type="RuleBase" id="RU363032"/>
    </source>
</evidence>
<evidence type="ECO:0000256" key="5">
    <source>
        <dbReference type="ARBA" id="ARBA00022970"/>
    </source>
</evidence>
<evidence type="ECO:0000256" key="7">
    <source>
        <dbReference type="ARBA" id="ARBA00023136"/>
    </source>
</evidence>
<gene>
    <name evidence="11" type="ORF">SAMN03159343_0940</name>
</gene>
<evidence type="ECO:0000256" key="4">
    <source>
        <dbReference type="ARBA" id="ARBA00022692"/>
    </source>
</evidence>
<keyword evidence="3" id="KW-1003">Cell membrane</keyword>
<keyword evidence="7 8" id="KW-0472">Membrane</keyword>
<dbReference type="GO" id="GO:0022857">
    <property type="term" value="F:transmembrane transporter activity"/>
    <property type="evidence" value="ECO:0007669"/>
    <property type="project" value="InterPro"/>
</dbReference>
<evidence type="ECO:0000313" key="11">
    <source>
        <dbReference type="EMBL" id="SCX40332.1"/>
    </source>
</evidence>
<keyword evidence="2 8" id="KW-0813">Transport</keyword>